<proteinExistence type="predicted"/>
<organism evidence="2 3">
    <name type="scientific">Glycomyces artemisiae</name>
    <dbReference type="NCBI Taxonomy" id="1076443"/>
    <lineage>
        <taxon>Bacteria</taxon>
        <taxon>Bacillati</taxon>
        <taxon>Actinomycetota</taxon>
        <taxon>Actinomycetes</taxon>
        <taxon>Glycomycetales</taxon>
        <taxon>Glycomycetaceae</taxon>
        <taxon>Glycomyces</taxon>
    </lineage>
</organism>
<accession>A0A2T0UMA6</accession>
<keyword evidence="3" id="KW-1185">Reference proteome</keyword>
<sequence>MRTAKRLALAGAVFGAVTLAVAALALAAPPVVYLPAMAAVLAGEAALVVYLLRNRMRDSGVASPLQLLSRRRLRAAQRETRALANVRKWQERLDAGFVSAASPALASIAADGGHTRTVRKAAAAALATPRATGAGAEERYDVVIASNFNLPGGTTSSNLNEIALLKAAGMRVGLVHNPLFEMHPGRPLNGKVLDAVDGDRVRIVGDRAKVKADLLLMRFPPFASQLRDDLPEIEAAQRMLVVNQAPMTYYEGGVGRKRVWDVDRVHRKLTGWIGEHRWVTVGPLVHQALLDFHADELDGVDLSADYWYPSIDLKATEVRGEEPVGDVVRIGRHSRDHLSKWPELAGQLRACYPAGPGFEIRVLGGVDVPRRTLGRLPSNWVGHRFDEVAVGEFLRGLDVYVYYTCSSWLEAFGRAPVEAMAAGVPVVLPPVFKPAFGSGALYAEPADVAALVTELTGDHAKWLEQREAGFETTRRLFSHEAHRARFRALGLDL</sequence>
<feature type="transmembrane region" description="Helical" evidence="1">
    <location>
        <begin position="32"/>
        <end position="52"/>
    </location>
</feature>
<dbReference type="SUPFAM" id="SSF53756">
    <property type="entry name" value="UDP-Glycosyltransferase/glycogen phosphorylase"/>
    <property type="match status" value="1"/>
</dbReference>
<keyword evidence="1" id="KW-0812">Transmembrane</keyword>
<dbReference type="EMBL" id="PVTJ01000004">
    <property type="protein sequence ID" value="PRY59065.1"/>
    <property type="molecule type" value="Genomic_DNA"/>
</dbReference>
<protein>
    <submittedName>
        <fullName evidence="2">Glycosyl transferase family 1</fullName>
    </submittedName>
</protein>
<evidence type="ECO:0000313" key="3">
    <source>
        <dbReference type="Proteomes" id="UP000238176"/>
    </source>
</evidence>
<keyword evidence="1" id="KW-1133">Transmembrane helix</keyword>
<dbReference type="Gene3D" id="3.40.50.2000">
    <property type="entry name" value="Glycogen Phosphorylase B"/>
    <property type="match status" value="1"/>
</dbReference>
<evidence type="ECO:0000256" key="1">
    <source>
        <dbReference type="SAM" id="Phobius"/>
    </source>
</evidence>
<keyword evidence="2" id="KW-0808">Transferase</keyword>
<keyword evidence="1" id="KW-0472">Membrane</keyword>
<evidence type="ECO:0000313" key="2">
    <source>
        <dbReference type="EMBL" id="PRY59065.1"/>
    </source>
</evidence>
<reference evidence="2 3" key="1">
    <citation type="submission" date="2018-03" db="EMBL/GenBank/DDBJ databases">
        <title>Genomic Encyclopedia of Type Strains, Phase III (KMG-III): the genomes of soil and plant-associated and newly described type strains.</title>
        <authorList>
            <person name="Whitman W."/>
        </authorList>
    </citation>
    <scope>NUCLEOTIDE SEQUENCE [LARGE SCALE GENOMIC DNA]</scope>
    <source>
        <strain evidence="2 3">CGMCC 4.7067</strain>
    </source>
</reference>
<dbReference type="RefSeq" id="WP_181245769.1">
    <property type="nucleotide sequence ID" value="NZ_PVTJ01000004.1"/>
</dbReference>
<name>A0A2T0UMA6_9ACTN</name>
<comment type="caution">
    <text evidence="2">The sequence shown here is derived from an EMBL/GenBank/DDBJ whole genome shotgun (WGS) entry which is preliminary data.</text>
</comment>
<dbReference type="GO" id="GO:0016740">
    <property type="term" value="F:transferase activity"/>
    <property type="evidence" value="ECO:0007669"/>
    <property type="project" value="UniProtKB-KW"/>
</dbReference>
<dbReference type="AlphaFoldDB" id="A0A2T0UMA6"/>
<gene>
    <name evidence="2" type="ORF">B0I28_104221</name>
</gene>
<dbReference type="Proteomes" id="UP000238176">
    <property type="component" value="Unassembled WGS sequence"/>
</dbReference>